<feature type="domain" description="Aminoacyl-tRNA synthetase class Ia" evidence="10">
    <location>
        <begin position="432"/>
        <end position="553"/>
    </location>
</feature>
<evidence type="ECO:0000256" key="7">
    <source>
        <dbReference type="ARBA" id="ARBA00023146"/>
    </source>
</evidence>
<dbReference type="CDD" id="cd07962">
    <property type="entry name" value="Anticodon_Ia_Val"/>
    <property type="match status" value="1"/>
</dbReference>
<dbReference type="SUPFAM" id="SSF50677">
    <property type="entry name" value="ValRS/IleRS/LeuRS editing domain"/>
    <property type="match status" value="1"/>
</dbReference>
<dbReference type="Gene3D" id="1.10.287.380">
    <property type="entry name" value="Valyl-tRNA synthetase, C-terminal domain"/>
    <property type="match status" value="1"/>
</dbReference>
<feature type="domain" description="Methionyl/Valyl/Leucyl/Isoleucyl-tRNA synthetase anticodon-binding" evidence="11">
    <location>
        <begin position="597"/>
        <end position="736"/>
    </location>
</feature>
<evidence type="ECO:0000259" key="10">
    <source>
        <dbReference type="Pfam" id="PF00133"/>
    </source>
</evidence>
<keyword evidence="5 9" id="KW-0648">Protein biosynthesis</keyword>
<dbReference type="KEGG" id="miw:EER00_03985"/>
<evidence type="ECO:0000256" key="4">
    <source>
        <dbReference type="ARBA" id="ARBA00022840"/>
    </source>
</evidence>
<dbReference type="SUPFAM" id="SSF46589">
    <property type="entry name" value="tRNA-binding arm"/>
    <property type="match status" value="1"/>
</dbReference>
<dbReference type="GeneID" id="96866334"/>
<feature type="short sequence motif" description="'KMSKS' region" evidence="9">
    <location>
        <begin position="515"/>
        <end position="519"/>
    </location>
</feature>
<evidence type="ECO:0000256" key="8">
    <source>
        <dbReference type="ARBA" id="ARBA00047552"/>
    </source>
</evidence>
<dbReference type="InterPro" id="IPR002303">
    <property type="entry name" value="Valyl-tRNA_ligase"/>
</dbReference>
<dbReference type="InterPro" id="IPR014729">
    <property type="entry name" value="Rossmann-like_a/b/a_fold"/>
</dbReference>
<evidence type="ECO:0000256" key="9">
    <source>
        <dbReference type="HAMAP-Rule" id="MF_02004"/>
    </source>
</evidence>
<comment type="subunit">
    <text evidence="9">Monomer.</text>
</comment>
<dbReference type="EC" id="6.1.1.9" evidence="9"/>
<dbReference type="InterPro" id="IPR033705">
    <property type="entry name" value="Anticodon_Ia_Val"/>
</dbReference>
<dbReference type="InterPro" id="IPR013155">
    <property type="entry name" value="M/V/L/I-tRNA-synth_anticd-bd"/>
</dbReference>
<feature type="binding site" evidence="9">
    <location>
        <position position="518"/>
    </location>
    <ligand>
        <name>ATP</name>
        <dbReference type="ChEBI" id="CHEBI:30616"/>
    </ligand>
</feature>
<reference evidence="14" key="1">
    <citation type="submission" date="2018-11" db="EMBL/GenBank/DDBJ databases">
        <title>The first complete genome sequence of Mycoplasma iowae strain 695.</title>
        <authorList>
            <person name="Ghanem M."/>
            <person name="El-Gazzar M."/>
        </authorList>
    </citation>
    <scope>NUCLEOTIDE SEQUENCE [LARGE SCALE GENOMIC DNA]</scope>
    <source>
        <strain evidence="14">695</strain>
    </source>
</reference>
<dbReference type="Pfam" id="PF08264">
    <property type="entry name" value="Anticodon_1"/>
    <property type="match status" value="1"/>
</dbReference>
<evidence type="ECO:0000259" key="11">
    <source>
        <dbReference type="Pfam" id="PF08264"/>
    </source>
</evidence>
<accession>A0A6P1LIS6</accession>
<dbReference type="GO" id="GO:0005829">
    <property type="term" value="C:cytosol"/>
    <property type="evidence" value="ECO:0007669"/>
    <property type="project" value="TreeGrafter"/>
</dbReference>
<feature type="domain" description="Valyl-tRNA synthetase tRNA-binding arm" evidence="12">
    <location>
        <begin position="796"/>
        <end position="851"/>
    </location>
</feature>
<dbReference type="InterPro" id="IPR010978">
    <property type="entry name" value="tRNA-bd_arm"/>
</dbReference>
<dbReference type="InterPro" id="IPR009008">
    <property type="entry name" value="Val/Leu/Ile-tRNA-synth_edit"/>
</dbReference>
<protein>
    <recommendedName>
        <fullName evidence="9">Valine--tRNA ligase</fullName>
        <ecNumber evidence="9">6.1.1.9</ecNumber>
    </recommendedName>
    <alternativeName>
        <fullName evidence="9">Valyl-tRNA synthetase</fullName>
        <shortName evidence="9">ValRS</shortName>
    </alternativeName>
</protein>
<evidence type="ECO:0000256" key="2">
    <source>
        <dbReference type="ARBA" id="ARBA00022598"/>
    </source>
</evidence>
<dbReference type="PANTHER" id="PTHR11946">
    <property type="entry name" value="VALYL-TRNA SYNTHETASES"/>
    <property type="match status" value="1"/>
</dbReference>
<dbReference type="Pfam" id="PF00133">
    <property type="entry name" value="tRNA-synt_1"/>
    <property type="match status" value="2"/>
</dbReference>
<keyword evidence="3 9" id="KW-0547">Nucleotide-binding</keyword>
<dbReference type="Gene3D" id="3.90.740.10">
    <property type="entry name" value="Valyl/Leucyl/Isoleucyl-tRNA synthetase, editing domain"/>
    <property type="match status" value="1"/>
</dbReference>
<feature type="coiled-coil region" evidence="9">
    <location>
        <begin position="790"/>
        <end position="852"/>
    </location>
</feature>
<dbReference type="InterPro" id="IPR002300">
    <property type="entry name" value="aa-tRNA-synth_Ia"/>
</dbReference>
<comment type="subcellular location">
    <subcellularLocation>
        <location evidence="9">Cytoplasm</location>
    </subcellularLocation>
</comment>
<dbReference type="Gene3D" id="1.10.730.10">
    <property type="entry name" value="Isoleucyl-tRNA Synthetase, Domain 1"/>
    <property type="match status" value="1"/>
</dbReference>
<comment type="function">
    <text evidence="9">Catalyzes the attachment of valine to tRNA(Val). As ValRS can inadvertently accommodate and process structurally similar amino acids such as threonine, to avoid such errors, it has a 'posttransfer' editing activity that hydrolyzes mischarged Thr-tRNA(Val) in a tRNA-dependent manner.</text>
</comment>
<sequence length="854" mass="100723">MNIKYDYLLCEESDSIQKDLQRKNDISFKAKNNFFTIVFPPPNVTGKLHIGHAWNCSVQDFLIKYNNLKGKNSLLLTGMDHAGIATQTKYEAFLRENNKFNLNETRENNLKNLHEWVKDTANIIRNQWKGLGMSLDYERERFTLDEKSNEAVNYAFVKLYEKGIIYRGLKLVNWDVKLKTAISNIEAIKKEIDSKMYYIKYYYESNKKEFLTIATTRPETIFVDECIFVNPKDNRYKNKVNQKVLNPLTSKPIPILTDEYVDKNFGTGAMKCTPAHDFNDYELGIKHKLKIESCIDLDGKLNEKANQFKGIDRLEARSKVAQFLSDNNLLVKVENIKSVVEYSERTNEIVEPLLSEQWFIKMDDYAKKIIEWQKSNKSTVFHPKKFDKMLNNWLVNVHDWCISRQLWWGHQIPAWYHKKTNEIYVGLKPPKNESDYVRDNDVLDTWFSSGLWPLTLNGFKDKLHERFPTDVLVTGFDIIFFWVVRMMLFSLEFSNQMPFKNVYITGLIRDHLGRKMSKSLGNGVDPNDVIKQYGADALRLFLLSSSSPGEDLKYFPEKVESCWNFLNKLWNSFRFIKINSENIDLNKIDKLNYSNFDIWILNRLIDVTNKSTKHFDKYNLLVGLKYITDFVKNDFCNTYIELNKSRINKKDLASLYVLNFVMKNILKLLYPACPFITYYLYNELPNKNKESIVFELFEKINFRKKEHIIDKVLSIIDLIRVIRFENKLAKKDTFEIVLISKEFNNENNATKEEIKNILLSENIVVKDIIDSHKKPTHILDGLSLIINNDYQNSEHKKEEIEKEIKFLEFEINRAQNILANKNFVSKAPKEKVEEEKKKLKNYTDRLNEIKKIFK</sequence>
<dbReference type="SUPFAM" id="SSF47323">
    <property type="entry name" value="Anticodon-binding domain of a subclass of class I aminoacyl-tRNA synthetases"/>
    <property type="match status" value="1"/>
</dbReference>
<name>A0A6P1LIS6_MALIO</name>
<evidence type="ECO:0000256" key="5">
    <source>
        <dbReference type="ARBA" id="ARBA00022917"/>
    </source>
</evidence>
<comment type="domain">
    <text evidence="9">ValRS has two distinct active sites: one for aminoacylation and one for editing. The misactivated threonine is translocated from the active site to the editing site.</text>
</comment>
<evidence type="ECO:0000259" key="12">
    <source>
        <dbReference type="Pfam" id="PF10458"/>
    </source>
</evidence>
<dbReference type="InterPro" id="IPR037118">
    <property type="entry name" value="Val-tRNA_synth_C_sf"/>
</dbReference>
<dbReference type="RefSeq" id="WP_129692508.1">
    <property type="nucleotide sequence ID" value="NZ_CP033512.2"/>
</dbReference>
<dbReference type="InterPro" id="IPR019499">
    <property type="entry name" value="Val-tRNA_synth_tRNA-bd"/>
</dbReference>
<evidence type="ECO:0000256" key="1">
    <source>
        <dbReference type="ARBA" id="ARBA00022490"/>
    </source>
</evidence>
<dbReference type="NCBIfam" id="NF004349">
    <property type="entry name" value="PRK05729.1"/>
    <property type="match status" value="1"/>
</dbReference>
<keyword evidence="1 9" id="KW-0963">Cytoplasm</keyword>
<dbReference type="InterPro" id="IPR009080">
    <property type="entry name" value="tRNAsynth_Ia_anticodon-bd"/>
</dbReference>
<keyword evidence="2 9" id="KW-0436">Ligase</keyword>
<dbReference type="GO" id="GO:0005524">
    <property type="term" value="F:ATP binding"/>
    <property type="evidence" value="ECO:0007669"/>
    <property type="project" value="UniProtKB-UniRule"/>
</dbReference>
<organism evidence="13 14">
    <name type="scientific">Malacoplasma iowae 695</name>
    <dbReference type="NCBI Taxonomy" id="1048830"/>
    <lineage>
        <taxon>Bacteria</taxon>
        <taxon>Bacillati</taxon>
        <taxon>Mycoplasmatota</taxon>
        <taxon>Mycoplasmoidales</taxon>
        <taxon>Mycoplasmoidaceae</taxon>
        <taxon>Malacoplasma</taxon>
    </lineage>
</organism>
<keyword evidence="4 9" id="KW-0067">ATP-binding</keyword>
<dbReference type="Gene3D" id="3.40.50.620">
    <property type="entry name" value="HUPs"/>
    <property type="match status" value="2"/>
</dbReference>
<dbReference type="GO" id="GO:0006438">
    <property type="term" value="P:valyl-tRNA aminoacylation"/>
    <property type="evidence" value="ECO:0007669"/>
    <property type="project" value="UniProtKB-UniRule"/>
</dbReference>
<dbReference type="AlphaFoldDB" id="A0A6P1LIS6"/>
<dbReference type="GO" id="GO:0004832">
    <property type="term" value="F:valine-tRNA ligase activity"/>
    <property type="evidence" value="ECO:0007669"/>
    <property type="project" value="UniProtKB-UniRule"/>
</dbReference>
<dbReference type="Proteomes" id="UP000464283">
    <property type="component" value="Chromosome"/>
</dbReference>
<proteinExistence type="inferred from homology"/>
<keyword evidence="6 9" id="KW-0175">Coiled coil</keyword>
<dbReference type="PROSITE" id="PS00178">
    <property type="entry name" value="AA_TRNA_LIGASE_I"/>
    <property type="match status" value="1"/>
</dbReference>
<comment type="similarity">
    <text evidence="9">Belongs to the class-I aminoacyl-tRNA synthetase family. ValS type 1 subfamily.</text>
</comment>
<dbReference type="HAMAP" id="MF_02004">
    <property type="entry name" value="Val_tRNA_synth_type1"/>
    <property type="match status" value="1"/>
</dbReference>
<evidence type="ECO:0000256" key="6">
    <source>
        <dbReference type="ARBA" id="ARBA00023054"/>
    </source>
</evidence>
<comment type="domain">
    <text evidence="9">The C-terminal coiled-coil domain is crucial for aminoacylation activity.</text>
</comment>
<dbReference type="PRINTS" id="PR00986">
    <property type="entry name" value="TRNASYNTHVAL"/>
</dbReference>
<evidence type="ECO:0000313" key="14">
    <source>
        <dbReference type="Proteomes" id="UP000464283"/>
    </source>
</evidence>
<dbReference type="EMBL" id="CP033512">
    <property type="protein sequence ID" value="QHG90025.1"/>
    <property type="molecule type" value="Genomic_DNA"/>
</dbReference>
<feature type="domain" description="Aminoacyl-tRNA synthetase class Ia" evidence="10">
    <location>
        <begin position="29"/>
        <end position="425"/>
    </location>
</feature>
<gene>
    <name evidence="9" type="primary">valS</name>
    <name evidence="13" type="ORF">EER00_03985</name>
</gene>
<dbReference type="PANTHER" id="PTHR11946:SF93">
    <property type="entry name" value="VALINE--TRNA LIGASE, CHLOROPLASTIC_MITOCHONDRIAL 2"/>
    <property type="match status" value="1"/>
</dbReference>
<evidence type="ECO:0000313" key="13">
    <source>
        <dbReference type="EMBL" id="QHG90025.1"/>
    </source>
</evidence>
<dbReference type="InterPro" id="IPR001412">
    <property type="entry name" value="aa-tRNA-synth_I_CS"/>
</dbReference>
<dbReference type="SUPFAM" id="SSF52374">
    <property type="entry name" value="Nucleotidylyl transferase"/>
    <property type="match status" value="1"/>
</dbReference>
<comment type="catalytic activity">
    <reaction evidence="8 9">
        <text>tRNA(Val) + L-valine + ATP = L-valyl-tRNA(Val) + AMP + diphosphate</text>
        <dbReference type="Rhea" id="RHEA:10704"/>
        <dbReference type="Rhea" id="RHEA-COMP:9672"/>
        <dbReference type="Rhea" id="RHEA-COMP:9708"/>
        <dbReference type="ChEBI" id="CHEBI:30616"/>
        <dbReference type="ChEBI" id="CHEBI:33019"/>
        <dbReference type="ChEBI" id="CHEBI:57762"/>
        <dbReference type="ChEBI" id="CHEBI:78442"/>
        <dbReference type="ChEBI" id="CHEBI:78537"/>
        <dbReference type="ChEBI" id="CHEBI:456215"/>
        <dbReference type="EC" id="6.1.1.9"/>
    </reaction>
</comment>
<evidence type="ECO:0000256" key="3">
    <source>
        <dbReference type="ARBA" id="ARBA00022741"/>
    </source>
</evidence>
<dbReference type="GO" id="GO:0002161">
    <property type="term" value="F:aminoacyl-tRNA deacylase activity"/>
    <property type="evidence" value="ECO:0007669"/>
    <property type="project" value="InterPro"/>
</dbReference>
<dbReference type="NCBIfam" id="TIGR00422">
    <property type="entry name" value="valS"/>
    <property type="match status" value="1"/>
</dbReference>
<feature type="short sequence motif" description="'HIGH' region" evidence="9">
    <location>
        <begin position="42"/>
        <end position="52"/>
    </location>
</feature>
<dbReference type="Pfam" id="PF10458">
    <property type="entry name" value="Val_tRNA-synt_C"/>
    <property type="match status" value="1"/>
</dbReference>
<keyword evidence="7 9" id="KW-0030">Aminoacyl-tRNA synthetase</keyword>